<gene>
    <name evidence="10" type="ORF">NA57DRAFT_77742</name>
</gene>
<accession>A0A9P4IDX5</accession>
<dbReference type="Gene3D" id="1.20.120.1750">
    <property type="match status" value="1"/>
</dbReference>
<keyword evidence="6" id="KW-0833">Ubl conjugation pathway</keyword>
<dbReference type="PANTHER" id="PTHR22770">
    <property type="entry name" value="UBIQUITIN CONJUGATING ENZYME 7 INTERACTING PROTEIN-RELATED"/>
    <property type="match status" value="1"/>
</dbReference>
<reference evidence="10" key="1">
    <citation type="journal article" date="2020" name="Stud. Mycol.">
        <title>101 Dothideomycetes genomes: a test case for predicting lifestyles and emergence of pathogens.</title>
        <authorList>
            <person name="Haridas S."/>
            <person name="Albert R."/>
            <person name="Binder M."/>
            <person name="Bloem J."/>
            <person name="Labutti K."/>
            <person name="Salamov A."/>
            <person name="Andreopoulos B."/>
            <person name="Baker S."/>
            <person name="Barry K."/>
            <person name="Bills G."/>
            <person name="Bluhm B."/>
            <person name="Cannon C."/>
            <person name="Castanera R."/>
            <person name="Culley D."/>
            <person name="Daum C."/>
            <person name="Ezra D."/>
            <person name="Gonzalez J."/>
            <person name="Henrissat B."/>
            <person name="Kuo A."/>
            <person name="Liang C."/>
            <person name="Lipzen A."/>
            <person name="Lutzoni F."/>
            <person name="Magnuson J."/>
            <person name="Mondo S."/>
            <person name="Nolan M."/>
            <person name="Ohm R."/>
            <person name="Pangilinan J."/>
            <person name="Park H.-J."/>
            <person name="Ramirez L."/>
            <person name="Alfaro M."/>
            <person name="Sun H."/>
            <person name="Tritt A."/>
            <person name="Yoshinaga Y."/>
            <person name="Zwiers L.-H."/>
            <person name="Turgeon B."/>
            <person name="Goodwin S."/>
            <person name="Spatafora J."/>
            <person name="Crous P."/>
            <person name="Grigoriev I."/>
        </authorList>
    </citation>
    <scope>NUCLEOTIDE SEQUENCE</scope>
    <source>
        <strain evidence="10">CBS 133067</strain>
    </source>
</reference>
<dbReference type="OrthoDB" id="10009520at2759"/>
<dbReference type="GO" id="GO:0043130">
    <property type="term" value="F:ubiquitin binding"/>
    <property type="evidence" value="ECO:0007669"/>
    <property type="project" value="TreeGrafter"/>
</dbReference>
<evidence type="ECO:0000313" key="10">
    <source>
        <dbReference type="EMBL" id="KAF2097485.1"/>
    </source>
</evidence>
<keyword evidence="7" id="KW-0862">Zinc</keyword>
<dbReference type="PANTHER" id="PTHR22770:SF13">
    <property type="entry name" value="RING-TYPE DOMAIN-CONTAINING PROTEIN"/>
    <property type="match status" value="1"/>
</dbReference>
<keyword evidence="3" id="KW-0479">Metal-binding</keyword>
<dbReference type="InterPro" id="IPR044066">
    <property type="entry name" value="TRIAD_supradom"/>
</dbReference>
<keyword evidence="4" id="KW-0677">Repeat</keyword>
<feature type="domain" description="RING-type" evidence="9">
    <location>
        <begin position="485"/>
        <end position="700"/>
    </location>
</feature>
<sequence length="700" mass="78846">MPDQYASSSPEDSAGMETRVGSSMFHAKNVVQIREISDRANSSGGDSAEMETIVPTSMFHMKSLPQTLRTRALSPHSLQAVKHEAPKSRRLSGRADTSPEESAGGETRVAGATRHKRSTLQTNQSSERQTVRDMNGAVVCFDIHAQANRIYFPEEVTVFELHGDWYCGHDKIPNLWVYYSHWKGRMLLKFFRSSNAREPLRILTNHPMEVENAFLQILDYLQERYPDEGRSFRRALPERATFPEPLTLSTSKKKEGHQIILFGFKLPAGPVGGLLEMLGVLWGRLRRELQLGEKDHRCHLVNMSPSDMKNRGILIEGADMAALIKARAAIENLLAGVILKDGKAPLWHDHFETKEGIRELHRLSKQNDVIIISDFKKTIPEQKVIRLLGIPSRVASASAVLVDWIKKYHHGKVYRIKLTEDMVEIGYARGFQRITQSFGRGRATFALTGDEKYVHIKGTREDVEKAREFLAAPTAVDASSSDPQSEQPCVICLCDADDPIRSKCGHFWCRACFVKLCTLPEALRPIKCYGRDGEGQCTHLFNFDELFQLLSKPDFDTLVRRSMEAYVSKYCSHYMFCPTPGCEQLHKVNSGSNFKCSGCLVSICTMCKGSGHPHISCDEYETLTNEGKRLFVDWMGEHNAKRCPMKGCGVVVEKEEGTCNHVQCSKCKTHFCFLCLAMFVDGGSVYDHMWKVHDSIGIGE</sequence>
<dbReference type="CDD" id="cd20335">
    <property type="entry name" value="BRcat_RBR"/>
    <property type="match status" value="1"/>
</dbReference>
<evidence type="ECO:0000259" key="9">
    <source>
        <dbReference type="PROSITE" id="PS51873"/>
    </source>
</evidence>
<evidence type="ECO:0000256" key="2">
    <source>
        <dbReference type="ARBA" id="ARBA00022679"/>
    </source>
</evidence>
<feature type="compositionally biased region" description="Polar residues" evidence="8">
    <location>
        <begin position="1"/>
        <end position="11"/>
    </location>
</feature>
<dbReference type="GO" id="GO:0000151">
    <property type="term" value="C:ubiquitin ligase complex"/>
    <property type="evidence" value="ECO:0007669"/>
    <property type="project" value="TreeGrafter"/>
</dbReference>
<proteinExistence type="predicted"/>
<evidence type="ECO:0000256" key="8">
    <source>
        <dbReference type="SAM" id="MobiDB-lite"/>
    </source>
</evidence>
<dbReference type="InterPro" id="IPR013083">
    <property type="entry name" value="Znf_RING/FYVE/PHD"/>
</dbReference>
<evidence type="ECO:0000256" key="6">
    <source>
        <dbReference type="ARBA" id="ARBA00022786"/>
    </source>
</evidence>
<name>A0A9P4IDX5_9PEZI</name>
<protein>
    <recommendedName>
        <fullName evidence="9">RING-type domain-containing protein</fullName>
    </recommendedName>
</protein>
<dbReference type="InterPro" id="IPR002867">
    <property type="entry name" value="IBR_dom"/>
</dbReference>
<evidence type="ECO:0000256" key="4">
    <source>
        <dbReference type="ARBA" id="ARBA00022737"/>
    </source>
</evidence>
<dbReference type="SUPFAM" id="SSF57850">
    <property type="entry name" value="RING/U-box"/>
    <property type="match status" value="2"/>
</dbReference>
<dbReference type="PROSITE" id="PS51873">
    <property type="entry name" value="TRIAD"/>
    <property type="match status" value="1"/>
</dbReference>
<keyword evidence="2" id="KW-0808">Transferase</keyword>
<evidence type="ECO:0000256" key="1">
    <source>
        <dbReference type="ARBA" id="ARBA00004906"/>
    </source>
</evidence>
<dbReference type="GO" id="GO:0004842">
    <property type="term" value="F:ubiquitin-protein transferase activity"/>
    <property type="evidence" value="ECO:0007669"/>
    <property type="project" value="TreeGrafter"/>
</dbReference>
<dbReference type="Pfam" id="PF01485">
    <property type="entry name" value="IBR"/>
    <property type="match status" value="2"/>
</dbReference>
<feature type="region of interest" description="Disordered" evidence="8">
    <location>
        <begin position="1"/>
        <end position="28"/>
    </location>
</feature>
<evidence type="ECO:0000256" key="3">
    <source>
        <dbReference type="ARBA" id="ARBA00022723"/>
    </source>
</evidence>
<keyword evidence="11" id="KW-1185">Reference proteome</keyword>
<dbReference type="SMART" id="SM00647">
    <property type="entry name" value="IBR"/>
    <property type="match status" value="2"/>
</dbReference>
<keyword evidence="5" id="KW-0863">Zinc-finger</keyword>
<dbReference type="Proteomes" id="UP000799772">
    <property type="component" value="Unassembled WGS sequence"/>
</dbReference>
<dbReference type="GO" id="GO:0008270">
    <property type="term" value="F:zinc ion binding"/>
    <property type="evidence" value="ECO:0007669"/>
    <property type="project" value="UniProtKB-KW"/>
</dbReference>
<feature type="compositionally biased region" description="Polar residues" evidence="8">
    <location>
        <begin position="119"/>
        <end position="128"/>
    </location>
</feature>
<comment type="pathway">
    <text evidence="1">Protein modification; protein ubiquitination.</text>
</comment>
<dbReference type="InterPro" id="IPR051628">
    <property type="entry name" value="LUBAC_E3_Ligases"/>
</dbReference>
<comment type="caution">
    <text evidence="10">The sequence shown here is derived from an EMBL/GenBank/DDBJ whole genome shotgun (WGS) entry which is preliminary data.</text>
</comment>
<dbReference type="EMBL" id="ML978128">
    <property type="protein sequence ID" value="KAF2097485.1"/>
    <property type="molecule type" value="Genomic_DNA"/>
</dbReference>
<evidence type="ECO:0000256" key="5">
    <source>
        <dbReference type="ARBA" id="ARBA00022771"/>
    </source>
</evidence>
<dbReference type="GO" id="GO:0043161">
    <property type="term" value="P:proteasome-mediated ubiquitin-dependent protein catabolic process"/>
    <property type="evidence" value="ECO:0007669"/>
    <property type="project" value="TreeGrafter"/>
</dbReference>
<organism evidence="10 11">
    <name type="scientific">Rhizodiscina lignyota</name>
    <dbReference type="NCBI Taxonomy" id="1504668"/>
    <lineage>
        <taxon>Eukaryota</taxon>
        <taxon>Fungi</taxon>
        <taxon>Dikarya</taxon>
        <taxon>Ascomycota</taxon>
        <taxon>Pezizomycotina</taxon>
        <taxon>Dothideomycetes</taxon>
        <taxon>Pleosporomycetidae</taxon>
        <taxon>Aulographales</taxon>
        <taxon>Rhizodiscinaceae</taxon>
        <taxon>Rhizodiscina</taxon>
    </lineage>
</organism>
<feature type="region of interest" description="Disordered" evidence="8">
    <location>
        <begin position="76"/>
        <end position="130"/>
    </location>
</feature>
<dbReference type="AlphaFoldDB" id="A0A9P4IDX5"/>
<dbReference type="GO" id="GO:0097039">
    <property type="term" value="P:protein linear polyubiquitination"/>
    <property type="evidence" value="ECO:0007669"/>
    <property type="project" value="TreeGrafter"/>
</dbReference>
<dbReference type="Gene3D" id="3.30.40.10">
    <property type="entry name" value="Zinc/RING finger domain, C3HC4 (zinc finger)"/>
    <property type="match status" value="1"/>
</dbReference>
<evidence type="ECO:0000256" key="7">
    <source>
        <dbReference type="ARBA" id="ARBA00022833"/>
    </source>
</evidence>
<evidence type="ECO:0000313" key="11">
    <source>
        <dbReference type="Proteomes" id="UP000799772"/>
    </source>
</evidence>